<sequence length="352" mass="38289">MFGAKKDVIGIDIGASAVKLVRLHTARSGYLLKNLDREPLPPEAVVDSSIMDSRAVVQAVRDIVARNGIKTTDVVTSVSGHSVIIRKISLPLMTEDELENSIQWEAEQYIPFEMADVYLDYHILGPDPNDQGLMEVVLVAAKREFVDEYVSVIRESGLNPIIMDVDCFAIENIFCALYPDEAADTVALIDVGASGAQVSVLKGGVAVFTREIQIGGDHYNEELQKRFGLSSDDAEALKLRGAFEGVDADQAQAALDRVSTTLVQEIRRSLDFFSATFADERVVRVYVTGGVVQTQGLLSALQEGLGVEVAILDPFSRMTIHESEFDLTYVKSVAPFFAVAAGLATRRAGDKS</sequence>
<dbReference type="SUPFAM" id="SSF53067">
    <property type="entry name" value="Actin-like ATPase domain"/>
    <property type="match status" value="2"/>
</dbReference>
<dbReference type="CDD" id="cd24049">
    <property type="entry name" value="ASKHA_NBD_PilM"/>
    <property type="match status" value="1"/>
</dbReference>
<dbReference type="Pfam" id="PF11104">
    <property type="entry name" value="PilM_2"/>
    <property type="match status" value="1"/>
</dbReference>
<dbReference type="InterPro" id="IPR005883">
    <property type="entry name" value="PilM"/>
</dbReference>
<dbReference type="PANTHER" id="PTHR32432:SF3">
    <property type="entry name" value="ETHANOLAMINE UTILIZATION PROTEIN EUTJ"/>
    <property type="match status" value="1"/>
</dbReference>
<dbReference type="STRING" id="57664.SAMN05661003_104192"/>
<organism evidence="1 2">
    <name type="scientific">Desulfuromonas thiophila</name>
    <dbReference type="NCBI Taxonomy" id="57664"/>
    <lineage>
        <taxon>Bacteria</taxon>
        <taxon>Pseudomonadati</taxon>
        <taxon>Thermodesulfobacteriota</taxon>
        <taxon>Desulfuromonadia</taxon>
        <taxon>Desulfuromonadales</taxon>
        <taxon>Desulfuromonadaceae</taxon>
        <taxon>Desulfuromonas</taxon>
    </lineage>
</organism>
<dbReference type="InterPro" id="IPR043129">
    <property type="entry name" value="ATPase_NBD"/>
</dbReference>
<gene>
    <name evidence="1" type="ORF">SAMN05661003_104192</name>
</gene>
<name>A0A1G7AT40_9BACT</name>
<dbReference type="NCBIfam" id="TIGR01175">
    <property type="entry name" value="pilM"/>
    <property type="match status" value="1"/>
</dbReference>
<dbReference type="RefSeq" id="WP_092077356.1">
    <property type="nucleotide sequence ID" value="NZ_CALFZY010000012.1"/>
</dbReference>
<proteinExistence type="predicted"/>
<dbReference type="OrthoDB" id="9773403at2"/>
<keyword evidence="2" id="KW-1185">Reference proteome</keyword>
<protein>
    <submittedName>
        <fullName evidence="1">Type IV pilus assembly protein PilM</fullName>
    </submittedName>
</protein>
<evidence type="ECO:0000313" key="2">
    <source>
        <dbReference type="Proteomes" id="UP000243205"/>
    </source>
</evidence>
<dbReference type="PANTHER" id="PTHR32432">
    <property type="entry name" value="CELL DIVISION PROTEIN FTSA-RELATED"/>
    <property type="match status" value="1"/>
</dbReference>
<dbReference type="Gene3D" id="3.30.420.40">
    <property type="match status" value="2"/>
</dbReference>
<dbReference type="EMBL" id="FNAQ01000004">
    <property type="protein sequence ID" value="SDE18038.1"/>
    <property type="molecule type" value="Genomic_DNA"/>
</dbReference>
<evidence type="ECO:0000313" key="1">
    <source>
        <dbReference type="EMBL" id="SDE18038.1"/>
    </source>
</evidence>
<dbReference type="AlphaFoldDB" id="A0A1G7AT40"/>
<accession>A0A1G7AT40</accession>
<dbReference type="PIRSF" id="PIRSF019169">
    <property type="entry name" value="PilM"/>
    <property type="match status" value="1"/>
</dbReference>
<dbReference type="InterPro" id="IPR050696">
    <property type="entry name" value="FtsA/MreB"/>
</dbReference>
<reference evidence="2" key="1">
    <citation type="submission" date="2016-10" db="EMBL/GenBank/DDBJ databases">
        <authorList>
            <person name="Varghese N."/>
            <person name="Submissions S."/>
        </authorList>
    </citation>
    <scope>NUCLEOTIDE SEQUENCE [LARGE SCALE GENOMIC DNA]</scope>
    <source>
        <strain evidence="2">DSM 8987</strain>
    </source>
</reference>
<dbReference type="Proteomes" id="UP000243205">
    <property type="component" value="Unassembled WGS sequence"/>
</dbReference>
<dbReference type="Gene3D" id="3.30.1490.300">
    <property type="match status" value="1"/>
</dbReference>